<dbReference type="InterPro" id="IPR004013">
    <property type="entry name" value="PHP_dom"/>
</dbReference>
<evidence type="ECO:0000256" key="3">
    <source>
        <dbReference type="ARBA" id="ARBA00013085"/>
    </source>
</evidence>
<comment type="pathway">
    <text evidence="1 8">Amino-acid biosynthesis; L-histidine biosynthesis; L-histidine from 5-phospho-alpha-D-ribose 1-diphosphate: step 8/9.</text>
</comment>
<evidence type="ECO:0000256" key="6">
    <source>
        <dbReference type="ARBA" id="ARBA00023102"/>
    </source>
</evidence>
<dbReference type="HOGENOM" id="CLU_054611_2_1_9"/>
<dbReference type="PANTHER" id="PTHR21039">
    <property type="entry name" value="HISTIDINOL PHOSPHATASE-RELATED"/>
    <property type="match status" value="1"/>
</dbReference>
<proteinExistence type="inferred from homology"/>
<dbReference type="RefSeq" id="WP_013657953.1">
    <property type="nucleotide sequence ID" value="NC_015275.1"/>
</dbReference>
<dbReference type="PANTHER" id="PTHR21039:SF0">
    <property type="entry name" value="HISTIDINOL-PHOSPHATASE"/>
    <property type="match status" value="1"/>
</dbReference>
<dbReference type="CDD" id="cd12110">
    <property type="entry name" value="PHP_HisPPase_Hisj_like"/>
    <property type="match status" value="1"/>
</dbReference>
<dbReference type="Gene3D" id="3.20.20.140">
    <property type="entry name" value="Metal-dependent hydrolases"/>
    <property type="match status" value="1"/>
</dbReference>
<evidence type="ECO:0000259" key="9">
    <source>
        <dbReference type="Pfam" id="PF02811"/>
    </source>
</evidence>
<name>F2JMM2_CELLD</name>
<evidence type="ECO:0000256" key="7">
    <source>
        <dbReference type="ARBA" id="ARBA00049158"/>
    </source>
</evidence>
<keyword evidence="5 8" id="KW-0378">Hydrolase</keyword>
<keyword evidence="6 8" id="KW-0368">Histidine biosynthesis</keyword>
<dbReference type="SUPFAM" id="SSF89550">
    <property type="entry name" value="PHP domain-like"/>
    <property type="match status" value="1"/>
</dbReference>
<dbReference type="GO" id="GO:0004401">
    <property type="term" value="F:histidinol-phosphatase activity"/>
    <property type="evidence" value="ECO:0007669"/>
    <property type="project" value="UniProtKB-UniRule"/>
</dbReference>
<dbReference type="EC" id="3.1.3.15" evidence="3 8"/>
<keyword evidence="11" id="KW-1185">Reference proteome</keyword>
<dbReference type="STRING" id="642492.Clole_2976"/>
<dbReference type="eggNOG" id="COG1387">
    <property type="taxonomic scope" value="Bacteria"/>
</dbReference>
<dbReference type="InterPro" id="IPR010140">
    <property type="entry name" value="Histidinol_P_phosphatase_HisJ"/>
</dbReference>
<evidence type="ECO:0000313" key="10">
    <source>
        <dbReference type="EMBL" id="ADZ84673.1"/>
    </source>
</evidence>
<comment type="catalytic activity">
    <reaction evidence="7 8">
        <text>L-histidinol phosphate + H2O = L-histidinol + phosphate</text>
        <dbReference type="Rhea" id="RHEA:14465"/>
        <dbReference type="ChEBI" id="CHEBI:15377"/>
        <dbReference type="ChEBI" id="CHEBI:43474"/>
        <dbReference type="ChEBI" id="CHEBI:57699"/>
        <dbReference type="ChEBI" id="CHEBI:57980"/>
        <dbReference type="EC" id="3.1.3.15"/>
    </reaction>
</comment>
<dbReference type="NCBIfam" id="NF005996">
    <property type="entry name" value="PRK08123.1"/>
    <property type="match status" value="1"/>
</dbReference>
<dbReference type="GO" id="GO:0000105">
    <property type="term" value="P:L-histidine biosynthetic process"/>
    <property type="evidence" value="ECO:0007669"/>
    <property type="project" value="UniProtKB-UniRule"/>
</dbReference>
<keyword evidence="4 8" id="KW-0028">Amino-acid biosynthesis</keyword>
<evidence type="ECO:0000256" key="2">
    <source>
        <dbReference type="ARBA" id="ARBA00009152"/>
    </source>
</evidence>
<dbReference type="UniPathway" id="UPA00031">
    <property type="reaction ID" value="UER00013"/>
</dbReference>
<dbReference type="NCBIfam" id="TIGR01856">
    <property type="entry name" value="hisJ_fam"/>
    <property type="match status" value="1"/>
</dbReference>
<feature type="domain" description="PHP" evidence="9">
    <location>
        <begin position="9"/>
        <end position="217"/>
    </location>
</feature>
<reference evidence="10 11" key="1">
    <citation type="journal article" date="2011" name="J. Bacteriol.">
        <title>Complete genome sequence of the cellulose-degrading bacterium Cellulosilyticum lentocellum.</title>
        <authorList>
            <consortium name="US DOE Joint Genome Institute"/>
            <person name="Miller D.A."/>
            <person name="Suen G."/>
            <person name="Bruce D."/>
            <person name="Copeland A."/>
            <person name="Cheng J.F."/>
            <person name="Detter C."/>
            <person name="Goodwin L.A."/>
            <person name="Han C.S."/>
            <person name="Hauser L.J."/>
            <person name="Land M.L."/>
            <person name="Lapidus A."/>
            <person name="Lucas S."/>
            <person name="Meincke L."/>
            <person name="Pitluck S."/>
            <person name="Tapia R."/>
            <person name="Teshima H."/>
            <person name="Woyke T."/>
            <person name="Fox B.G."/>
            <person name="Angert E.R."/>
            <person name="Currie C.R."/>
        </authorList>
    </citation>
    <scope>NUCLEOTIDE SEQUENCE [LARGE SCALE GENOMIC DNA]</scope>
    <source>
        <strain evidence="11">ATCC 49066 / DSM 5427 / NCIMB 11756 / RHM5</strain>
    </source>
</reference>
<dbReference type="GO" id="GO:0005737">
    <property type="term" value="C:cytoplasm"/>
    <property type="evidence" value="ECO:0007669"/>
    <property type="project" value="TreeGrafter"/>
</dbReference>
<dbReference type="AlphaFoldDB" id="F2JMM2"/>
<sequence>MYDNLSIRDGHMHTPFCPHGTKDTLESYVEKAIKEGRREITFTEHFPMPEGVTTETFRRECTLLEEEIPAYIEAIGRVKVNYKERIAIHLGFEVDYIEGYENKITDALNQYATTIEDGVLSVHFVKFENQYYAIDYLPDFETLLTKIQSLEKIYDLYFETVLKSIEADLGKYKPKRIGHPTLVRIFNKKYPMAYENECLFQAIVTALKEKKYEIDFNMAGLKKEFCKETYPSGRLLELIKKEHLPLILGSDAHCAEQVKIDLSSF</sequence>
<organism evidence="10 11">
    <name type="scientific">Cellulosilyticum lentocellum (strain ATCC 49066 / DSM 5427 / NCIMB 11756 / RHM5)</name>
    <name type="common">Clostridium lentocellum</name>
    <dbReference type="NCBI Taxonomy" id="642492"/>
    <lineage>
        <taxon>Bacteria</taxon>
        <taxon>Bacillati</taxon>
        <taxon>Bacillota</taxon>
        <taxon>Clostridia</taxon>
        <taxon>Lachnospirales</taxon>
        <taxon>Cellulosilyticaceae</taxon>
        <taxon>Cellulosilyticum</taxon>
    </lineage>
</organism>
<accession>F2JMM2</accession>
<evidence type="ECO:0000313" key="11">
    <source>
        <dbReference type="Proteomes" id="UP000008467"/>
    </source>
</evidence>
<evidence type="ECO:0000256" key="8">
    <source>
        <dbReference type="RuleBase" id="RU366003"/>
    </source>
</evidence>
<dbReference type="InterPro" id="IPR016195">
    <property type="entry name" value="Pol/histidinol_Pase-like"/>
</dbReference>
<dbReference type="Proteomes" id="UP000008467">
    <property type="component" value="Chromosome"/>
</dbReference>
<comment type="similarity">
    <text evidence="2 8">Belongs to the PHP hydrolase family. HisK subfamily.</text>
</comment>
<protein>
    <recommendedName>
        <fullName evidence="3 8">Histidinol-phosphatase</fullName>
        <shortName evidence="8">HolPase</shortName>
        <ecNumber evidence="3 8">3.1.3.15</ecNumber>
    </recommendedName>
</protein>
<evidence type="ECO:0000256" key="5">
    <source>
        <dbReference type="ARBA" id="ARBA00022801"/>
    </source>
</evidence>
<dbReference type="KEGG" id="cle:Clole_2976"/>
<dbReference type="Pfam" id="PF02811">
    <property type="entry name" value="PHP"/>
    <property type="match status" value="1"/>
</dbReference>
<gene>
    <name evidence="10" type="ordered locus">Clole_2976</name>
</gene>
<dbReference type="EMBL" id="CP002582">
    <property type="protein sequence ID" value="ADZ84673.1"/>
    <property type="molecule type" value="Genomic_DNA"/>
</dbReference>
<evidence type="ECO:0000256" key="4">
    <source>
        <dbReference type="ARBA" id="ARBA00022605"/>
    </source>
</evidence>
<evidence type="ECO:0000256" key="1">
    <source>
        <dbReference type="ARBA" id="ARBA00004970"/>
    </source>
</evidence>